<keyword evidence="5 6" id="KW-0067">ATP-binding</keyword>
<dbReference type="Gene3D" id="1.10.510.10">
    <property type="entry name" value="Transferase(Phosphotransferase) domain 1"/>
    <property type="match status" value="1"/>
</dbReference>
<dbReference type="SUPFAM" id="SSF56112">
    <property type="entry name" value="Protein kinase-like (PK-like)"/>
    <property type="match status" value="1"/>
</dbReference>
<dbReference type="InParanoid" id="A0A2K1L227"/>
<keyword evidence="4" id="KW-0418">Kinase</keyword>
<feature type="domain" description="Protein kinase" evidence="8">
    <location>
        <begin position="12"/>
        <end position="287"/>
    </location>
</feature>
<reference evidence="9 11" key="2">
    <citation type="journal article" date="2018" name="Plant J.">
        <title>The Physcomitrella patens chromosome-scale assembly reveals moss genome structure and evolution.</title>
        <authorList>
            <person name="Lang D."/>
            <person name="Ullrich K.K."/>
            <person name="Murat F."/>
            <person name="Fuchs J."/>
            <person name="Jenkins J."/>
            <person name="Haas F.B."/>
            <person name="Piednoel M."/>
            <person name="Gundlach H."/>
            <person name="Van Bel M."/>
            <person name="Meyberg R."/>
            <person name="Vives C."/>
            <person name="Morata J."/>
            <person name="Symeonidi A."/>
            <person name="Hiss M."/>
            <person name="Muchero W."/>
            <person name="Kamisugi Y."/>
            <person name="Saleh O."/>
            <person name="Blanc G."/>
            <person name="Decker E.L."/>
            <person name="van Gessel N."/>
            <person name="Grimwood J."/>
            <person name="Hayes R.D."/>
            <person name="Graham S.W."/>
            <person name="Gunter L.E."/>
            <person name="McDaniel S.F."/>
            <person name="Hoernstein S.N.W."/>
            <person name="Larsson A."/>
            <person name="Li F.W."/>
            <person name="Perroud P.F."/>
            <person name="Phillips J."/>
            <person name="Ranjan P."/>
            <person name="Rokshar D.S."/>
            <person name="Rothfels C.J."/>
            <person name="Schneider L."/>
            <person name="Shu S."/>
            <person name="Stevenson D.W."/>
            <person name="Thummler F."/>
            <person name="Tillich M."/>
            <person name="Villarreal Aguilar J.C."/>
            <person name="Widiez T."/>
            <person name="Wong G.K."/>
            <person name="Wymore A."/>
            <person name="Zhang Y."/>
            <person name="Zimmer A.D."/>
            <person name="Quatrano R.S."/>
            <person name="Mayer K.F.X."/>
            <person name="Goodstein D."/>
            <person name="Casacuberta J.M."/>
            <person name="Vandepoele K."/>
            <person name="Reski R."/>
            <person name="Cuming A.C."/>
            <person name="Tuskan G.A."/>
            <person name="Maumus F."/>
            <person name="Salse J."/>
            <person name="Schmutz J."/>
            <person name="Rensing S.A."/>
        </authorList>
    </citation>
    <scope>NUCLEOTIDE SEQUENCE [LARGE SCALE GENOMIC DNA]</scope>
    <source>
        <strain evidence="10 11">cv. Gransden 2004</strain>
    </source>
</reference>
<dbReference type="AlphaFoldDB" id="A0A2K1L227"/>
<dbReference type="CDD" id="cd06606">
    <property type="entry name" value="STKc_MAPKKK"/>
    <property type="match status" value="1"/>
</dbReference>
<dbReference type="STRING" id="3218.A0A2K1L227"/>
<dbReference type="GO" id="GO:0007165">
    <property type="term" value="P:signal transduction"/>
    <property type="evidence" value="ECO:0000318"/>
    <property type="project" value="GO_Central"/>
</dbReference>
<name>A0A2K1L227_PHYPA</name>
<dbReference type="PaxDb" id="3218-PP1S281_41V6.1"/>
<dbReference type="InterPro" id="IPR000719">
    <property type="entry name" value="Prot_kinase_dom"/>
</dbReference>
<proteinExistence type="predicted"/>
<evidence type="ECO:0000256" key="4">
    <source>
        <dbReference type="ARBA" id="ARBA00022777"/>
    </source>
</evidence>
<dbReference type="EnsemblPlants" id="Pp3c2_18330V3.1">
    <property type="protein sequence ID" value="Pp3c2_18330V3.1"/>
    <property type="gene ID" value="Pp3c2_18330"/>
</dbReference>
<organism evidence="9">
    <name type="scientific">Physcomitrium patens</name>
    <name type="common">Spreading-leaved earth moss</name>
    <name type="synonym">Physcomitrella patens</name>
    <dbReference type="NCBI Taxonomy" id="3218"/>
    <lineage>
        <taxon>Eukaryota</taxon>
        <taxon>Viridiplantae</taxon>
        <taxon>Streptophyta</taxon>
        <taxon>Embryophyta</taxon>
        <taxon>Bryophyta</taxon>
        <taxon>Bryophytina</taxon>
        <taxon>Bryopsida</taxon>
        <taxon>Funariidae</taxon>
        <taxon>Funariales</taxon>
        <taxon>Funariaceae</taxon>
        <taxon>Physcomitrium</taxon>
    </lineage>
</organism>
<dbReference type="PROSITE" id="PS00108">
    <property type="entry name" value="PROTEIN_KINASE_ST"/>
    <property type="match status" value="1"/>
</dbReference>
<dbReference type="SMART" id="SM00220">
    <property type="entry name" value="S_TKc"/>
    <property type="match status" value="1"/>
</dbReference>
<dbReference type="InterPro" id="IPR017441">
    <property type="entry name" value="Protein_kinase_ATP_BS"/>
</dbReference>
<evidence type="ECO:0000256" key="2">
    <source>
        <dbReference type="ARBA" id="ARBA00022679"/>
    </source>
</evidence>
<feature type="binding site" evidence="6">
    <location>
        <position position="41"/>
    </location>
    <ligand>
        <name>ATP</name>
        <dbReference type="ChEBI" id="CHEBI:30616"/>
    </ligand>
</feature>
<sequence>MASCGGRGARSWIRGNLIGAGTFGTVNLAVNREDGEVFAVKSVRVEQGRMDGAAQPSLEALENEIEILQSLESKYVVRCLGSDWTEEGGKVMRNAYLEYMPEGCLTDFLKQFAGAEAPLDEHLIRTYTRSIVQGIDYLHRQGIVHCDIKGKNILVGNGNVKLTDFGSAKRVGVGGEGKVDGGESSAFAKVNGTPLWMAPEVVRQDEQGLASDIWSLGCTVVEMATGKAPWSDLPNPYVALFQIGCTEGIPAVPASLSAEAHDFLGHCFQRDPRMRWTSSQLLEHPFLTTRHVPRAMVVKEEEEGVVRAESPGSVLENNGRSASSGFSSVFRRSVPILTMPSFLKRGLVREAKEEETGGSRGCSGFSSSQFEMPMEGEWIVVRSPLASPRSAEPAHHDRTVLSTTAEEEEEVVRRDTDVKVASSSPEDKESVLEKCVNELRSNSGSFCSLEQCISSFVAEGAGLDCPARGDATQSSMGLCTKLQSEENVNAPFRTNFRSGVELVGNEVTSFTSRPPVTTSEIEHGVGSLKVGFLPFVLQVESDRPGMSMSRFFAHPISGEFMLKALLIWLGLDGADDHKCRRGREWSNVDKSDVNMGSGGLRSLCTVLRRYNGRKVLGNMLTVLPC</sequence>
<dbReference type="InterPro" id="IPR052751">
    <property type="entry name" value="Plant_MAPKKK"/>
</dbReference>
<keyword evidence="2" id="KW-0808">Transferase</keyword>
<keyword evidence="1" id="KW-0723">Serine/threonine-protein kinase</keyword>
<dbReference type="FunFam" id="1.10.510.10:FF:001090">
    <property type="entry name" value="Serine threonine protein kinase putative"/>
    <property type="match status" value="1"/>
</dbReference>
<dbReference type="PANTHER" id="PTHR48011:SF5">
    <property type="entry name" value="PROTEIN KINASE DOMAIN-CONTAINING PROTEIN"/>
    <property type="match status" value="1"/>
</dbReference>
<evidence type="ECO:0000256" key="5">
    <source>
        <dbReference type="ARBA" id="ARBA00022840"/>
    </source>
</evidence>
<dbReference type="EMBL" id="ABEU02000002">
    <property type="protein sequence ID" value="PNR60085.1"/>
    <property type="molecule type" value="Genomic_DNA"/>
</dbReference>
<keyword evidence="11" id="KW-1185">Reference proteome</keyword>
<gene>
    <name evidence="9" type="ORF">PHYPA_002878</name>
</gene>
<dbReference type="GO" id="GO:0004674">
    <property type="term" value="F:protein serine/threonine kinase activity"/>
    <property type="evidence" value="ECO:0007669"/>
    <property type="project" value="UniProtKB-KW"/>
</dbReference>
<dbReference type="PROSITE" id="PS50011">
    <property type="entry name" value="PROTEIN_KINASE_DOM"/>
    <property type="match status" value="1"/>
</dbReference>
<evidence type="ECO:0000256" key="1">
    <source>
        <dbReference type="ARBA" id="ARBA00022527"/>
    </source>
</evidence>
<dbReference type="Proteomes" id="UP000006727">
    <property type="component" value="Chromosome 2"/>
</dbReference>
<evidence type="ECO:0000256" key="6">
    <source>
        <dbReference type="PROSITE-ProRule" id="PRU10141"/>
    </source>
</evidence>
<dbReference type="PANTHER" id="PTHR48011">
    <property type="entry name" value="CCR4-NOT TRANSCRIPTIONAL COMPLEX SUBUNIT CAF120-RELATED"/>
    <property type="match status" value="1"/>
</dbReference>
<accession>A0A2K1L227</accession>
<reference evidence="10" key="3">
    <citation type="submission" date="2020-12" db="UniProtKB">
        <authorList>
            <consortium name="EnsemblPlants"/>
        </authorList>
    </citation>
    <scope>IDENTIFICATION</scope>
</reference>
<dbReference type="PRINTS" id="PR00109">
    <property type="entry name" value="TYRKINASE"/>
</dbReference>
<dbReference type="PROSITE" id="PS00107">
    <property type="entry name" value="PROTEIN_KINASE_ATP"/>
    <property type="match status" value="1"/>
</dbReference>
<keyword evidence="3 6" id="KW-0547">Nucleotide-binding</keyword>
<evidence type="ECO:0000313" key="10">
    <source>
        <dbReference type="EnsemblPlants" id="Pp3c2_18330V3.1"/>
    </source>
</evidence>
<dbReference type="GO" id="GO:0005524">
    <property type="term" value="F:ATP binding"/>
    <property type="evidence" value="ECO:0007669"/>
    <property type="project" value="UniProtKB-UniRule"/>
</dbReference>
<dbReference type="Gramene" id="Pp3c2_18330V3.1">
    <property type="protein sequence ID" value="Pp3c2_18330V3.1"/>
    <property type="gene ID" value="Pp3c2_18330"/>
</dbReference>
<evidence type="ECO:0000256" key="7">
    <source>
        <dbReference type="SAM" id="MobiDB-lite"/>
    </source>
</evidence>
<protein>
    <recommendedName>
        <fullName evidence="8">Protein kinase domain-containing protein</fullName>
    </recommendedName>
</protein>
<dbReference type="InterPro" id="IPR001245">
    <property type="entry name" value="Ser-Thr/Tyr_kinase_cat_dom"/>
</dbReference>
<feature type="region of interest" description="Disordered" evidence="7">
    <location>
        <begin position="386"/>
        <end position="427"/>
    </location>
</feature>
<reference evidence="9 11" key="1">
    <citation type="journal article" date="2008" name="Science">
        <title>The Physcomitrella genome reveals evolutionary insights into the conquest of land by plants.</title>
        <authorList>
            <person name="Rensing S."/>
            <person name="Lang D."/>
            <person name="Zimmer A."/>
            <person name="Terry A."/>
            <person name="Salamov A."/>
            <person name="Shapiro H."/>
            <person name="Nishiyama T."/>
            <person name="Perroud P.-F."/>
            <person name="Lindquist E."/>
            <person name="Kamisugi Y."/>
            <person name="Tanahashi T."/>
            <person name="Sakakibara K."/>
            <person name="Fujita T."/>
            <person name="Oishi K."/>
            <person name="Shin-I T."/>
            <person name="Kuroki Y."/>
            <person name="Toyoda A."/>
            <person name="Suzuki Y."/>
            <person name="Hashimoto A."/>
            <person name="Yamaguchi K."/>
            <person name="Sugano A."/>
            <person name="Kohara Y."/>
            <person name="Fujiyama A."/>
            <person name="Anterola A."/>
            <person name="Aoki S."/>
            <person name="Ashton N."/>
            <person name="Barbazuk W.B."/>
            <person name="Barker E."/>
            <person name="Bennetzen J."/>
            <person name="Bezanilla M."/>
            <person name="Blankenship R."/>
            <person name="Cho S.H."/>
            <person name="Dutcher S."/>
            <person name="Estelle M."/>
            <person name="Fawcett J.A."/>
            <person name="Gundlach H."/>
            <person name="Hanada K."/>
            <person name="Heyl A."/>
            <person name="Hicks K.A."/>
            <person name="Hugh J."/>
            <person name="Lohr M."/>
            <person name="Mayer K."/>
            <person name="Melkozernov A."/>
            <person name="Murata T."/>
            <person name="Nelson D."/>
            <person name="Pils B."/>
            <person name="Prigge M."/>
            <person name="Reiss B."/>
            <person name="Renner T."/>
            <person name="Rombauts S."/>
            <person name="Rushton P."/>
            <person name="Sanderfoot A."/>
            <person name="Schween G."/>
            <person name="Shiu S.-H."/>
            <person name="Stueber K."/>
            <person name="Theodoulou F.L."/>
            <person name="Tu H."/>
            <person name="Van de Peer Y."/>
            <person name="Verrier P.J."/>
            <person name="Waters E."/>
            <person name="Wood A."/>
            <person name="Yang L."/>
            <person name="Cove D."/>
            <person name="Cuming A."/>
            <person name="Hasebe M."/>
            <person name="Lucas S."/>
            <person name="Mishler D.B."/>
            <person name="Reski R."/>
            <person name="Grigoriev I."/>
            <person name="Quatrano R.S."/>
            <person name="Boore J.L."/>
        </authorList>
    </citation>
    <scope>NUCLEOTIDE SEQUENCE [LARGE SCALE GENOMIC DNA]</scope>
    <source>
        <strain evidence="10 11">cv. Gransden 2004</strain>
    </source>
</reference>
<dbReference type="InterPro" id="IPR008271">
    <property type="entry name" value="Ser/Thr_kinase_AS"/>
</dbReference>
<dbReference type="FunCoup" id="A0A2K1L227">
    <property type="interactions" value="663"/>
</dbReference>
<evidence type="ECO:0000313" key="9">
    <source>
        <dbReference type="EMBL" id="PNR60085.1"/>
    </source>
</evidence>
<evidence type="ECO:0000256" key="3">
    <source>
        <dbReference type="ARBA" id="ARBA00022741"/>
    </source>
</evidence>
<evidence type="ECO:0000313" key="11">
    <source>
        <dbReference type="Proteomes" id="UP000006727"/>
    </source>
</evidence>
<dbReference type="Pfam" id="PF00069">
    <property type="entry name" value="Pkinase"/>
    <property type="match status" value="1"/>
</dbReference>
<dbReference type="InterPro" id="IPR011009">
    <property type="entry name" value="Kinase-like_dom_sf"/>
</dbReference>
<dbReference type="GO" id="GO:0004672">
    <property type="term" value="F:protein kinase activity"/>
    <property type="evidence" value="ECO:0000318"/>
    <property type="project" value="GO_Central"/>
</dbReference>
<evidence type="ECO:0000259" key="8">
    <source>
        <dbReference type="PROSITE" id="PS50011"/>
    </source>
</evidence>